<evidence type="ECO:0008006" key="5">
    <source>
        <dbReference type="Google" id="ProtNLM"/>
    </source>
</evidence>
<feature type="compositionally biased region" description="Basic and acidic residues" evidence="1">
    <location>
        <begin position="223"/>
        <end position="251"/>
    </location>
</feature>
<dbReference type="EMBL" id="BAABAT010000021">
    <property type="protein sequence ID" value="GAA4255545.1"/>
    <property type="molecule type" value="Genomic_DNA"/>
</dbReference>
<feature type="signal peptide" evidence="2">
    <location>
        <begin position="1"/>
        <end position="26"/>
    </location>
</feature>
<comment type="caution">
    <text evidence="3">The sequence shown here is derived from an EMBL/GenBank/DDBJ whole genome shotgun (WGS) entry which is preliminary data.</text>
</comment>
<accession>A0ABP8DGR3</accession>
<sequence length="251" mass="25872">MHEPHTPCCRTAAHAFATLAAALATARTTAALSAAFAAAALSAAERPAIAEVIAALRAGLATARTATALTGAERPAIAEVIAALRAGLATARTATALTGGERPAIAEVIAALPAGLATTRTAAALTAAGLTGGETPEIADVVSHRVGESDAGQRHVRRATRSRRPVIAIPPGGGVHHDVGTERTDNLANRIEITDVEPHPVSDVIPHARRHRAWPQVGAQHDMPVDCRPRRDPPAQRSGRPGDQDSRHGDH</sequence>
<evidence type="ECO:0000313" key="4">
    <source>
        <dbReference type="Proteomes" id="UP001500620"/>
    </source>
</evidence>
<dbReference type="Proteomes" id="UP001500620">
    <property type="component" value="Unassembled WGS sequence"/>
</dbReference>
<name>A0ABP8DGR3_9ACTN</name>
<evidence type="ECO:0000256" key="2">
    <source>
        <dbReference type="SAM" id="SignalP"/>
    </source>
</evidence>
<evidence type="ECO:0000313" key="3">
    <source>
        <dbReference type="EMBL" id="GAA4255545.1"/>
    </source>
</evidence>
<proteinExistence type="predicted"/>
<keyword evidence="2" id="KW-0732">Signal</keyword>
<protein>
    <recommendedName>
        <fullName evidence="5">DUF222 domain-containing protein</fullName>
    </recommendedName>
</protein>
<feature type="chain" id="PRO_5046691212" description="DUF222 domain-containing protein" evidence="2">
    <location>
        <begin position="27"/>
        <end position="251"/>
    </location>
</feature>
<reference evidence="4" key="1">
    <citation type="journal article" date="2019" name="Int. J. Syst. Evol. Microbiol.">
        <title>The Global Catalogue of Microorganisms (GCM) 10K type strain sequencing project: providing services to taxonomists for standard genome sequencing and annotation.</title>
        <authorList>
            <consortium name="The Broad Institute Genomics Platform"/>
            <consortium name="The Broad Institute Genome Sequencing Center for Infectious Disease"/>
            <person name="Wu L."/>
            <person name="Ma J."/>
        </authorList>
    </citation>
    <scope>NUCLEOTIDE SEQUENCE [LARGE SCALE GENOMIC DNA]</scope>
    <source>
        <strain evidence="4">JCM 17441</strain>
    </source>
</reference>
<evidence type="ECO:0000256" key="1">
    <source>
        <dbReference type="SAM" id="MobiDB-lite"/>
    </source>
</evidence>
<keyword evidence="4" id="KW-1185">Reference proteome</keyword>
<gene>
    <name evidence="3" type="ORF">GCM10022255_064820</name>
</gene>
<organism evidence="3 4">
    <name type="scientific">Dactylosporangium darangshiense</name>
    <dbReference type="NCBI Taxonomy" id="579108"/>
    <lineage>
        <taxon>Bacteria</taxon>
        <taxon>Bacillati</taxon>
        <taxon>Actinomycetota</taxon>
        <taxon>Actinomycetes</taxon>
        <taxon>Micromonosporales</taxon>
        <taxon>Micromonosporaceae</taxon>
        <taxon>Dactylosporangium</taxon>
    </lineage>
</organism>
<feature type="region of interest" description="Disordered" evidence="1">
    <location>
        <begin position="210"/>
        <end position="251"/>
    </location>
</feature>